<dbReference type="AlphaFoldDB" id="A0A0M8ZSC8"/>
<sequence length="195" mass="22701">MRMETLRDLTIVRVATRDVNSWKREDTGKEEGIRSRLWSAIHAFTYLRDSFECKIVGLKNLEIYGNYWSSELSEFGISEVRLKNLDTRAVRVQDDQTSKIQELHKAMKIQVLEVVNVNFKSKKEKEIGNSSSSLFLAERAAKSRFHKELFRRSDEISTLLTRTHLLTINQLAPFRENAICDKTPKQPPHNPFIPH</sequence>
<evidence type="ECO:0000313" key="2">
    <source>
        <dbReference type="Proteomes" id="UP000053105"/>
    </source>
</evidence>
<gene>
    <name evidence="1" type="ORF">WN51_04119</name>
</gene>
<keyword evidence="2" id="KW-1185">Reference proteome</keyword>
<proteinExistence type="predicted"/>
<organism evidence="1 2">
    <name type="scientific">Melipona quadrifasciata</name>
    <dbReference type="NCBI Taxonomy" id="166423"/>
    <lineage>
        <taxon>Eukaryota</taxon>
        <taxon>Metazoa</taxon>
        <taxon>Ecdysozoa</taxon>
        <taxon>Arthropoda</taxon>
        <taxon>Hexapoda</taxon>
        <taxon>Insecta</taxon>
        <taxon>Pterygota</taxon>
        <taxon>Neoptera</taxon>
        <taxon>Endopterygota</taxon>
        <taxon>Hymenoptera</taxon>
        <taxon>Apocrita</taxon>
        <taxon>Aculeata</taxon>
        <taxon>Apoidea</taxon>
        <taxon>Anthophila</taxon>
        <taxon>Apidae</taxon>
        <taxon>Melipona</taxon>
    </lineage>
</organism>
<accession>A0A0M8ZSC8</accession>
<protein>
    <submittedName>
        <fullName evidence="1">Uncharacterized protein</fullName>
    </submittedName>
</protein>
<reference evidence="1 2" key="1">
    <citation type="submission" date="2015-07" db="EMBL/GenBank/DDBJ databases">
        <title>The genome of Melipona quadrifasciata.</title>
        <authorList>
            <person name="Pan H."/>
            <person name="Kapheim K."/>
        </authorList>
    </citation>
    <scope>NUCLEOTIDE SEQUENCE [LARGE SCALE GENOMIC DNA]</scope>
    <source>
        <strain evidence="1">0111107301</strain>
        <tissue evidence="1">Whole body</tissue>
    </source>
</reference>
<name>A0A0M8ZSC8_9HYME</name>
<evidence type="ECO:0000313" key="1">
    <source>
        <dbReference type="EMBL" id="KOX68633.1"/>
    </source>
</evidence>
<dbReference type="EMBL" id="KQ435922">
    <property type="protein sequence ID" value="KOX68633.1"/>
    <property type="molecule type" value="Genomic_DNA"/>
</dbReference>
<dbReference type="Proteomes" id="UP000053105">
    <property type="component" value="Unassembled WGS sequence"/>
</dbReference>